<dbReference type="InterPro" id="IPR017853">
    <property type="entry name" value="GH"/>
</dbReference>
<dbReference type="GO" id="GO:0016052">
    <property type="term" value="P:carbohydrate catabolic process"/>
    <property type="evidence" value="ECO:0007669"/>
    <property type="project" value="TreeGrafter"/>
</dbReference>
<dbReference type="eggNOG" id="COG2723">
    <property type="taxonomic scope" value="Bacteria"/>
</dbReference>
<dbReference type="Pfam" id="PF00232">
    <property type="entry name" value="Glyco_hydro_1"/>
    <property type="match status" value="1"/>
</dbReference>
<name>K8ENV4_CARML</name>
<accession>K8ENV4</accession>
<evidence type="ECO:0000313" key="8">
    <source>
        <dbReference type="Proteomes" id="UP000000212"/>
    </source>
</evidence>
<dbReference type="EMBL" id="HE999757">
    <property type="protein sequence ID" value="CCO10181.2"/>
    <property type="molecule type" value="Genomic_DNA"/>
</dbReference>
<dbReference type="InterPro" id="IPR001360">
    <property type="entry name" value="Glyco_hydro_1"/>
</dbReference>
<dbReference type="PRINTS" id="PR00131">
    <property type="entry name" value="GLHYDRLASE1"/>
</dbReference>
<feature type="active site" description="Nucleophile" evidence="4">
    <location>
        <position position="379"/>
    </location>
</feature>
<dbReference type="RefSeq" id="WP_015075628.1">
    <property type="nucleotide sequence ID" value="NC_019425.2"/>
</dbReference>
<protein>
    <submittedName>
        <fullName evidence="7">Aryl-phospho-beta-D-glucosidase BglC</fullName>
        <ecNumber evidence="7">3.2.1.86</ecNumber>
    </submittedName>
</protein>
<evidence type="ECO:0000256" key="5">
    <source>
        <dbReference type="RuleBase" id="RU003690"/>
    </source>
</evidence>
<keyword evidence="2 6" id="KW-0378">Hydrolase</keyword>
<dbReference type="EC" id="3.2.1.86" evidence="7"/>
<dbReference type="PANTHER" id="PTHR10353:SF136">
    <property type="entry name" value="ARYL-PHOSPHO-BETA-D-GLUCOSIDASE BGLC"/>
    <property type="match status" value="1"/>
</dbReference>
<dbReference type="OrthoDB" id="1688691at2"/>
<sequence length="481" mass="54710">MIHTKLDPFPKDFLWGSASAAYQVEGAWNLDGKGKSVWDEFVRIPNKTFKGSNGDVAVDHYHRFKEDIALMAEQGLKTYRFSIAWTRILPDGRGEINQKGLDFYSDLINELLKYGIEPIVTLYHWDLPQALEDAYGGWESRQVIQDFTNYAKILFDAYSDRVNYWVSLNEQNVFMMHGFLMASHPPAVTDPKRMYAANHIANLANASVIKAFRDGKYPGKIGPSFAMSPAYAVDCQPENVIATENMLDLFTNFWMDVYVYGRYPKVALKNLAKNGLAPVFEAGDEDLLKAGKPDFMGVNYYQSMTIASNPLDGVTMTGEANYSGKKGTTKEAGQPGMYKIVSNPYLEKTNWDWTIDPAGLRISLRRISSRYDLPILITENGLGDFDTLEADGQVHDQPRIDYLKTHCLAIQEAITDGVEVLGYCTWSFTDLLSWLNGYQKRYGFVYVDRDETNEKELKRYKKDSFNWYRDVIRTNGASLSE</sequence>
<dbReference type="PROSITE" id="PS00653">
    <property type="entry name" value="GLYCOSYL_HYDROL_F1_2"/>
    <property type="match status" value="1"/>
</dbReference>
<gene>
    <name evidence="7" type="primary">bglC</name>
    <name evidence="7" type="ORF">BN424_717</name>
</gene>
<dbReference type="InterPro" id="IPR018120">
    <property type="entry name" value="Glyco_hydro_1_AS"/>
</dbReference>
<dbReference type="HOGENOM" id="CLU_001859_0_1_9"/>
<dbReference type="AlphaFoldDB" id="K8ENV4"/>
<evidence type="ECO:0000256" key="4">
    <source>
        <dbReference type="PROSITE-ProRule" id="PRU10055"/>
    </source>
</evidence>
<dbReference type="InterPro" id="IPR033132">
    <property type="entry name" value="GH_1_N_CS"/>
</dbReference>
<proteinExistence type="inferred from homology"/>
<dbReference type="Gene3D" id="3.20.20.80">
    <property type="entry name" value="Glycosidases"/>
    <property type="match status" value="1"/>
</dbReference>
<evidence type="ECO:0000256" key="1">
    <source>
        <dbReference type="ARBA" id="ARBA00010838"/>
    </source>
</evidence>
<keyword evidence="3 6" id="KW-0326">Glycosidase</keyword>
<dbReference type="Proteomes" id="UP000000212">
    <property type="component" value="Chromosome"/>
</dbReference>
<dbReference type="GO" id="GO:0008706">
    <property type="term" value="F:6-phospho-beta-glucosidase activity"/>
    <property type="evidence" value="ECO:0007669"/>
    <property type="project" value="UniProtKB-EC"/>
</dbReference>
<reference evidence="8" key="1">
    <citation type="journal article" date="2013" name="Genome Announc.">
        <title>Complete Chromosome Sequence of Carnobacterium maltaromaticum LMA 28.</title>
        <authorList>
            <person name="Cailliez-Grimal C."/>
            <person name="Chaillou S."/>
            <person name="Anba-Mondoloni J."/>
            <person name="Loux V."/>
            <person name="Afzal M.I."/>
            <person name="Rahman A."/>
            <person name="Kergourlay G."/>
            <person name="Champomier-Verges M.C."/>
            <person name="Zagorec M."/>
            <person name="Dalgaard P."/>
            <person name="Leisner J.J."/>
            <person name="Prevost H."/>
            <person name="Revol-Junelles A.M."/>
            <person name="Borges F."/>
        </authorList>
    </citation>
    <scope>NUCLEOTIDE SEQUENCE</scope>
    <source>
        <strain evidence="8">LMA28</strain>
    </source>
</reference>
<evidence type="ECO:0000313" key="7">
    <source>
        <dbReference type="EMBL" id="CCO10181.2"/>
    </source>
</evidence>
<evidence type="ECO:0000256" key="2">
    <source>
        <dbReference type="ARBA" id="ARBA00022801"/>
    </source>
</evidence>
<organism evidence="7 8">
    <name type="scientific">Carnobacterium maltaromaticum LMA28</name>
    <dbReference type="NCBI Taxonomy" id="1234679"/>
    <lineage>
        <taxon>Bacteria</taxon>
        <taxon>Bacillati</taxon>
        <taxon>Bacillota</taxon>
        <taxon>Bacilli</taxon>
        <taxon>Lactobacillales</taxon>
        <taxon>Carnobacteriaceae</taxon>
        <taxon>Carnobacterium</taxon>
    </lineage>
</organism>
<dbReference type="PROSITE" id="PS00572">
    <property type="entry name" value="GLYCOSYL_HYDROL_F1_1"/>
    <property type="match status" value="1"/>
</dbReference>
<evidence type="ECO:0000256" key="6">
    <source>
        <dbReference type="RuleBase" id="RU004468"/>
    </source>
</evidence>
<comment type="similarity">
    <text evidence="1 5">Belongs to the glycosyl hydrolase 1 family.</text>
</comment>
<dbReference type="KEGG" id="cml:BN424_717"/>
<dbReference type="GO" id="GO:0005829">
    <property type="term" value="C:cytosol"/>
    <property type="evidence" value="ECO:0007669"/>
    <property type="project" value="TreeGrafter"/>
</dbReference>
<dbReference type="PANTHER" id="PTHR10353">
    <property type="entry name" value="GLYCOSYL HYDROLASE"/>
    <property type="match status" value="1"/>
</dbReference>
<evidence type="ECO:0000256" key="3">
    <source>
        <dbReference type="ARBA" id="ARBA00023295"/>
    </source>
</evidence>
<keyword evidence="8" id="KW-1185">Reference proteome</keyword>
<dbReference type="FunFam" id="3.20.20.80:FF:000004">
    <property type="entry name" value="Beta-glucosidase 6-phospho-beta-glucosidase"/>
    <property type="match status" value="1"/>
</dbReference>
<dbReference type="SUPFAM" id="SSF51445">
    <property type="entry name" value="(Trans)glycosidases"/>
    <property type="match status" value="1"/>
</dbReference>
<dbReference type="STRING" id="1234679.BN424_717"/>